<dbReference type="PIRSF" id="PIRSF000654">
    <property type="entry name" value="Integrin-linked_kinase"/>
    <property type="match status" value="1"/>
</dbReference>
<dbReference type="FunFam" id="1.10.510.10:FF:000625">
    <property type="entry name" value="Cysteine-rich receptor-like protein kinase 6"/>
    <property type="match status" value="1"/>
</dbReference>
<dbReference type="SUPFAM" id="SSF56112">
    <property type="entry name" value="Protein kinase-like (PK-like)"/>
    <property type="match status" value="1"/>
</dbReference>
<keyword evidence="3" id="KW-1185">Reference proteome</keyword>
<proteinExistence type="predicted"/>
<dbReference type="Gene3D" id="1.10.510.10">
    <property type="entry name" value="Transferase(Phosphotransferase) domain 1"/>
    <property type="match status" value="1"/>
</dbReference>
<dbReference type="PANTHER" id="PTHR45707">
    <property type="entry name" value="C2 CALCIUM/LIPID-BINDING PLANT PHOSPHORIBOSYLTRANSFERASE FAMILY PROTEIN"/>
    <property type="match status" value="1"/>
</dbReference>
<name>A0A1Z5RHV2_SORBI</name>
<evidence type="ECO:0000259" key="1">
    <source>
        <dbReference type="PROSITE" id="PS50011"/>
    </source>
</evidence>
<sequence length="241" mass="27486">MAIQHENIVRLYGYCHEAQKKVIEHNGRYILVDVVESMLCYEYAPKGNLDKCIFDMSSRPNWATCFKIIKGICQGLYFLHKGMDRPIVHLDLQPANILLDDNMVPKIADFGLSRLFGEEQTRINTINVVGAKGYMAPEYLYRGEISTRSDIYSLGVLIMEIATGQKNSMNDKDMSGRDFVDQVRQTWTDEHIASKYSSLDADSLQQVKTCIETGLKCVDIDQKKRPSIVEIVEKLDGRHAR</sequence>
<dbReference type="AlphaFoldDB" id="A0A1Z5RHV2"/>
<dbReference type="Gramene" id="OQU83247">
    <property type="protein sequence ID" value="OQU83247"/>
    <property type="gene ID" value="SORBI_3005G095900"/>
</dbReference>
<protein>
    <recommendedName>
        <fullName evidence="1">Protein kinase domain-containing protein</fullName>
    </recommendedName>
</protein>
<dbReference type="ExpressionAtlas" id="A0A1Z5RHV2">
    <property type="expression patterns" value="baseline and differential"/>
</dbReference>
<dbReference type="PANTHER" id="PTHR45707:SF59">
    <property type="entry name" value="PROTEIN KINASE DOMAIN-CONTAINING PROTEIN"/>
    <property type="match status" value="1"/>
</dbReference>
<gene>
    <name evidence="2" type="ORF">SORBI_3005G095900</name>
</gene>
<dbReference type="PROSITE" id="PS50011">
    <property type="entry name" value="PROTEIN_KINASE_DOM"/>
    <property type="match status" value="1"/>
</dbReference>
<dbReference type="GO" id="GO:0004672">
    <property type="term" value="F:protein kinase activity"/>
    <property type="evidence" value="ECO:0007669"/>
    <property type="project" value="InterPro"/>
</dbReference>
<evidence type="ECO:0000313" key="3">
    <source>
        <dbReference type="Proteomes" id="UP000000768"/>
    </source>
</evidence>
<dbReference type="Proteomes" id="UP000000768">
    <property type="component" value="Chromosome 5"/>
</dbReference>
<dbReference type="InterPro" id="IPR011009">
    <property type="entry name" value="Kinase-like_dom_sf"/>
</dbReference>
<dbReference type="GO" id="GO:0005524">
    <property type="term" value="F:ATP binding"/>
    <property type="evidence" value="ECO:0007669"/>
    <property type="project" value="InterPro"/>
</dbReference>
<reference evidence="3" key="2">
    <citation type="journal article" date="2018" name="Plant J.">
        <title>The Sorghum bicolor reference genome: improved assembly, gene annotations, a transcriptome atlas, and signatures of genome organization.</title>
        <authorList>
            <person name="McCormick R.F."/>
            <person name="Truong S.K."/>
            <person name="Sreedasyam A."/>
            <person name="Jenkins J."/>
            <person name="Shu S."/>
            <person name="Sims D."/>
            <person name="Kennedy M."/>
            <person name="Amirebrahimi M."/>
            <person name="Weers B.D."/>
            <person name="McKinley B."/>
            <person name="Mattison A."/>
            <person name="Morishige D.T."/>
            <person name="Grimwood J."/>
            <person name="Schmutz J."/>
            <person name="Mullet J.E."/>
        </authorList>
    </citation>
    <scope>NUCLEOTIDE SEQUENCE [LARGE SCALE GENOMIC DNA]</scope>
    <source>
        <strain evidence="3">cv. BTx623</strain>
    </source>
</reference>
<feature type="domain" description="Protein kinase" evidence="1">
    <location>
        <begin position="1"/>
        <end position="241"/>
    </location>
</feature>
<reference evidence="2 3" key="1">
    <citation type="journal article" date="2009" name="Nature">
        <title>The Sorghum bicolor genome and the diversification of grasses.</title>
        <authorList>
            <person name="Paterson A.H."/>
            <person name="Bowers J.E."/>
            <person name="Bruggmann R."/>
            <person name="Dubchak I."/>
            <person name="Grimwood J."/>
            <person name="Gundlach H."/>
            <person name="Haberer G."/>
            <person name="Hellsten U."/>
            <person name="Mitros T."/>
            <person name="Poliakov A."/>
            <person name="Schmutz J."/>
            <person name="Spannagl M."/>
            <person name="Tang H."/>
            <person name="Wang X."/>
            <person name="Wicker T."/>
            <person name="Bharti A.K."/>
            <person name="Chapman J."/>
            <person name="Feltus F.A."/>
            <person name="Gowik U."/>
            <person name="Grigoriev I.V."/>
            <person name="Lyons E."/>
            <person name="Maher C.A."/>
            <person name="Martis M."/>
            <person name="Narechania A."/>
            <person name="Otillar R.P."/>
            <person name="Penning B.W."/>
            <person name="Salamov A.A."/>
            <person name="Wang Y."/>
            <person name="Zhang L."/>
            <person name="Carpita N.C."/>
            <person name="Freeling M."/>
            <person name="Gingle A.R."/>
            <person name="Hash C.T."/>
            <person name="Keller B."/>
            <person name="Klein P."/>
            <person name="Kresovich S."/>
            <person name="McCann M.C."/>
            <person name="Ming R."/>
            <person name="Peterson D.G."/>
            <person name="Mehboob-ur-Rahman"/>
            <person name="Ware D."/>
            <person name="Westhoff P."/>
            <person name="Mayer K.F."/>
            <person name="Messing J."/>
            <person name="Rokhsar D.S."/>
        </authorList>
    </citation>
    <scope>NUCLEOTIDE SEQUENCE [LARGE SCALE GENOMIC DNA]</scope>
    <source>
        <strain evidence="3">cv. BTx623</strain>
    </source>
</reference>
<dbReference type="InterPro" id="IPR000719">
    <property type="entry name" value="Prot_kinase_dom"/>
</dbReference>
<evidence type="ECO:0000313" key="2">
    <source>
        <dbReference type="EMBL" id="OQU83247.1"/>
    </source>
</evidence>
<organism evidence="2 3">
    <name type="scientific">Sorghum bicolor</name>
    <name type="common">Sorghum</name>
    <name type="synonym">Sorghum vulgare</name>
    <dbReference type="NCBI Taxonomy" id="4558"/>
    <lineage>
        <taxon>Eukaryota</taxon>
        <taxon>Viridiplantae</taxon>
        <taxon>Streptophyta</taxon>
        <taxon>Embryophyta</taxon>
        <taxon>Tracheophyta</taxon>
        <taxon>Spermatophyta</taxon>
        <taxon>Magnoliopsida</taxon>
        <taxon>Liliopsida</taxon>
        <taxon>Poales</taxon>
        <taxon>Poaceae</taxon>
        <taxon>PACMAD clade</taxon>
        <taxon>Panicoideae</taxon>
        <taxon>Andropogonodae</taxon>
        <taxon>Andropogoneae</taxon>
        <taxon>Sorghinae</taxon>
        <taxon>Sorghum</taxon>
    </lineage>
</organism>
<dbReference type="Pfam" id="PF00069">
    <property type="entry name" value="Pkinase"/>
    <property type="match status" value="1"/>
</dbReference>
<accession>A0A1Z5RHV2</accession>
<dbReference type="EMBL" id="CM000764">
    <property type="protein sequence ID" value="OQU83247.1"/>
    <property type="molecule type" value="Genomic_DNA"/>
</dbReference>